<protein>
    <submittedName>
        <fullName evidence="1">Uncharacterized protein</fullName>
    </submittedName>
</protein>
<reference evidence="1 2" key="1">
    <citation type="submission" date="2019-02" db="EMBL/GenBank/DDBJ databases">
        <title>Genome sequence of the sea-ice species Brumimicrobium glaciale.</title>
        <authorList>
            <person name="Bowman J.P."/>
        </authorList>
    </citation>
    <scope>NUCLEOTIDE SEQUENCE [LARGE SCALE GENOMIC DNA]</scope>
    <source>
        <strain evidence="1 2">IC156</strain>
    </source>
</reference>
<dbReference type="EMBL" id="SETE01000002">
    <property type="protein sequence ID" value="RYM34903.1"/>
    <property type="molecule type" value="Genomic_DNA"/>
</dbReference>
<evidence type="ECO:0000313" key="1">
    <source>
        <dbReference type="EMBL" id="RYM34903.1"/>
    </source>
</evidence>
<dbReference type="AlphaFoldDB" id="A0A4Q4KN91"/>
<organism evidence="1 2">
    <name type="scientific">Brumimicrobium glaciale</name>
    <dbReference type="NCBI Taxonomy" id="200475"/>
    <lineage>
        <taxon>Bacteria</taxon>
        <taxon>Pseudomonadati</taxon>
        <taxon>Bacteroidota</taxon>
        <taxon>Flavobacteriia</taxon>
        <taxon>Flavobacteriales</taxon>
        <taxon>Crocinitomicaceae</taxon>
        <taxon>Brumimicrobium</taxon>
    </lineage>
</organism>
<dbReference type="OrthoDB" id="1364467at2"/>
<keyword evidence="2" id="KW-1185">Reference proteome</keyword>
<sequence length="68" mass="8242">MKEVILKIPENKFDFFMELVKQLGIKTADQDEEFETPEWHKELVLERMKNAKEKDFFPLEDLDNKIKL</sequence>
<gene>
    <name evidence="1" type="ORF">ERX46_05875</name>
</gene>
<dbReference type="Proteomes" id="UP000293952">
    <property type="component" value="Unassembled WGS sequence"/>
</dbReference>
<dbReference type="RefSeq" id="WP_130092911.1">
    <property type="nucleotide sequence ID" value="NZ_SETE01000002.1"/>
</dbReference>
<proteinExistence type="predicted"/>
<accession>A0A4Q4KN91</accession>
<comment type="caution">
    <text evidence="1">The sequence shown here is derived from an EMBL/GenBank/DDBJ whole genome shotgun (WGS) entry which is preliminary data.</text>
</comment>
<name>A0A4Q4KN91_9FLAO</name>
<evidence type="ECO:0000313" key="2">
    <source>
        <dbReference type="Proteomes" id="UP000293952"/>
    </source>
</evidence>